<name>A0A7G7GDP7_9BACT</name>
<dbReference type="EMBL" id="CP055156">
    <property type="protein sequence ID" value="QNF35281.1"/>
    <property type="molecule type" value="Genomic_DNA"/>
</dbReference>
<dbReference type="AlphaFoldDB" id="A0A7G7GDP7"/>
<accession>A0A7G7GDP7</accession>
<gene>
    <name evidence="1" type="ORF">HUW51_22115</name>
</gene>
<keyword evidence="2" id="KW-1185">Reference proteome</keyword>
<reference evidence="1 2" key="1">
    <citation type="journal article" date="2018" name="Int. J. Syst. Evol. Microbiol.">
        <title>Adhaeribacter swui sp. nov., isolated from wet mud.</title>
        <authorList>
            <person name="Kim D.U."/>
            <person name="Kim K.W."/>
            <person name="Kang M.S."/>
            <person name="Kim J.Y."/>
            <person name="Jang J.H."/>
            <person name="Kim M.K."/>
        </authorList>
    </citation>
    <scope>NUCLEOTIDE SEQUENCE [LARGE SCALE GENOMIC DNA]</scope>
    <source>
        <strain evidence="1 2">KCTC 52873</strain>
    </source>
</reference>
<dbReference type="RefSeq" id="WP_185271772.1">
    <property type="nucleotide sequence ID" value="NZ_CP055156.1"/>
</dbReference>
<sequence>MKQTLLALFTLTCFTGCTPLLKATAYEHPTGYEEINATYTAGRKGVVLRKYPKIFNPIFKNIRVGDTIFVHGQINHEWYVVRNKGKKYYAPYRDIYPFSILDVAVRPAPDSSLQQFPPIPLLAE</sequence>
<proteinExistence type="predicted"/>
<dbReference type="Proteomes" id="UP000515237">
    <property type="component" value="Chromosome"/>
</dbReference>
<organism evidence="1 2">
    <name type="scientific">Adhaeribacter swui</name>
    <dbReference type="NCBI Taxonomy" id="2086471"/>
    <lineage>
        <taxon>Bacteria</taxon>
        <taxon>Pseudomonadati</taxon>
        <taxon>Bacteroidota</taxon>
        <taxon>Cytophagia</taxon>
        <taxon>Cytophagales</taxon>
        <taxon>Hymenobacteraceae</taxon>
        <taxon>Adhaeribacter</taxon>
    </lineage>
</organism>
<protein>
    <recommendedName>
        <fullName evidence="3">SH3 domain-containing protein</fullName>
    </recommendedName>
</protein>
<evidence type="ECO:0008006" key="3">
    <source>
        <dbReference type="Google" id="ProtNLM"/>
    </source>
</evidence>
<evidence type="ECO:0000313" key="2">
    <source>
        <dbReference type="Proteomes" id="UP000515237"/>
    </source>
</evidence>
<evidence type="ECO:0000313" key="1">
    <source>
        <dbReference type="EMBL" id="QNF35281.1"/>
    </source>
</evidence>
<dbReference type="KEGG" id="aswu:HUW51_22115"/>